<feature type="domain" description="Macro" evidence="8">
    <location>
        <begin position="421"/>
        <end position="624"/>
    </location>
</feature>
<name>A0A1L9TWJ2_9EURO</name>
<accession>A0A1L9TWJ2</accession>
<keyword evidence="5" id="KW-0378">Hydrolase</keyword>
<gene>
    <name evidence="9" type="ORF">ASPSYDRAFT_166771</name>
</gene>
<dbReference type="PANTHER" id="PTHR12521:SF0">
    <property type="entry name" value="ADP-RIBOSE GLYCOHYDROLASE OARD1"/>
    <property type="match status" value="1"/>
</dbReference>
<evidence type="ECO:0000256" key="4">
    <source>
        <dbReference type="ARBA" id="ARBA00019744"/>
    </source>
</evidence>
<dbReference type="GeneID" id="63759446"/>
<evidence type="ECO:0000256" key="2">
    <source>
        <dbReference type="ARBA" id="ARBA00006575"/>
    </source>
</evidence>
<dbReference type="SUPFAM" id="SSF52949">
    <property type="entry name" value="Macro domain-like"/>
    <property type="match status" value="1"/>
</dbReference>
<feature type="compositionally biased region" description="Basic and acidic residues" evidence="7">
    <location>
        <begin position="181"/>
        <end position="201"/>
    </location>
</feature>
<evidence type="ECO:0000313" key="9">
    <source>
        <dbReference type="EMBL" id="OJJ63765.1"/>
    </source>
</evidence>
<feature type="compositionally biased region" description="Polar residues" evidence="7">
    <location>
        <begin position="386"/>
        <end position="399"/>
    </location>
</feature>
<comment type="similarity">
    <text evidence="2">Belongs to the POA1 family.</text>
</comment>
<dbReference type="InterPro" id="IPR050892">
    <property type="entry name" value="ADP-ribose_metab_enzymes"/>
</dbReference>
<evidence type="ECO:0000259" key="8">
    <source>
        <dbReference type="PROSITE" id="PS51154"/>
    </source>
</evidence>
<dbReference type="Proteomes" id="UP000184356">
    <property type="component" value="Unassembled WGS sequence"/>
</dbReference>
<dbReference type="InterPro" id="IPR002589">
    <property type="entry name" value="Macro_dom"/>
</dbReference>
<evidence type="ECO:0000256" key="5">
    <source>
        <dbReference type="ARBA" id="ARBA00022912"/>
    </source>
</evidence>
<dbReference type="Gene3D" id="3.30.429.10">
    <property type="entry name" value="Macrophage Migration Inhibitory Factor"/>
    <property type="match status" value="1"/>
</dbReference>
<dbReference type="AlphaFoldDB" id="A0A1L9TWJ2"/>
<dbReference type="PANTHER" id="PTHR12521">
    <property type="entry name" value="PROTEIN C6ORF130"/>
    <property type="match status" value="1"/>
</dbReference>
<feature type="region of interest" description="Disordered" evidence="7">
    <location>
        <begin position="163"/>
        <end position="208"/>
    </location>
</feature>
<evidence type="ECO:0000256" key="7">
    <source>
        <dbReference type="SAM" id="MobiDB-lite"/>
    </source>
</evidence>
<dbReference type="EMBL" id="KV878582">
    <property type="protein sequence ID" value="OJJ63765.1"/>
    <property type="molecule type" value="Genomic_DNA"/>
</dbReference>
<feature type="compositionally biased region" description="Polar residues" evidence="7">
    <location>
        <begin position="35"/>
        <end position="48"/>
    </location>
</feature>
<feature type="region of interest" description="Disordered" evidence="7">
    <location>
        <begin position="1"/>
        <end position="51"/>
    </location>
</feature>
<keyword evidence="10" id="KW-1185">Reference proteome</keyword>
<dbReference type="OrthoDB" id="2155246at2759"/>
<proteinExistence type="inferred from homology"/>
<dbReference type="SUPFAM" id="SSF55331">
    <property type="entry name" value="Tautomerase/MIF"/>
    <property type="match status" value="1"/>
</dbReference>
<dbReference type="InterPro" id="IPR014347">
    <property type="entry name" value="Tautomerase/MIF_sf"/>
</dbReference>
<dbReference type="RefSeq" id="XP_040707571.1">
    <property type="nucleotide sequence ID" value="XM_040843373.1"/>
</dbReference>
<evidence type="ECO:0000256" key="6">
    <source>
        <dbReference type="ARBA" id="ARBA00034427"/>
    </source>
</evidence>
<comment type="function">
    <text evidence="1">Highly specific phosphatase involved in the metabolism of ADP-ribose 1''-phosphate (Appr1p) which is produced as a consequence of tRNA splicing.</text>
</comment>
<evidence type="ECO:0000256" key="1">
    <source>
        <dbReference type="ARBA" id="ARBA00002432"/>
    </source>
</evidence>
<feature type="region of interest" description="Disordered" evidence="7">
    <location>
        <begin position="379"/>
        <end position="411"/>
    </location>
</feature>
<comment type="catalytic activity">
    <reaction evidence="6">
        <text>ADP-alpha-D-ribose 1''-phosphate + H2O = ADP-D-ribose + phosphate</text>
        <dbReference type="Rhea" id="RHEA:25029"/>
        <dbReference type="ChEBI" id="CHEBI:15377"/>
        <dbReference type="ChEBI" id="CHEBI:43474"/>
        <dbReference type="ChEBI" id="CHEBI:57967"/>
        <dbReference type="ChEBI" id="CHEBI:58753"/>
        <dbReference type="EC" id="3.1.3.84"/>
    </reaction>
</comment>
<dbReference type="PROSITE" id="PS51154">
    <property type="entry name" value="MACRO"/>
    <property type="match status" value="1"/>
</dbReference>
<dbReference type="InterPro" id="IPR043472">
    <property type="entry name" value="Macro_dom-like"/>
</dbReference>
<sequence>MADEKQTLEAESVPNVEKENSPERSPTPPADETSPWASPTSKDSQSGENRLRPASDILNRLIWDEKYDSTDFVIGYEDRFEGRLEASVNSWKRDKMPQKRHRIDFTLLRRRQNLSSTSSSDLSPVVPVLESPITFHAIASQSVSEATLKQSKINRAQVKPSMFFEDREEDDDGSVPNLTSVDRKDVRSPRAAHRSSDEDRPLTQPKSQFFENSFSTRSPWESPSARINQDSFVVIEIKLNIGIYQRSESFMIVTIQQIPSLRFGSSSLPSYSMKLYALPYLIAPITNLRSTILIQAALDEILHITPSRGIILYIPIPEENMATNSTTMMGEIARLERDTQGREPGIFKSLSRSLSRRKKSSSVVSAPLSVATTSSWAAASDAQESKPATASESEGTNASAEGGNSRPGKSGRTLRLFRSLHTITMETSTSSSNIVELEGDLFDAPDGAALIHACNCFGSWGGGIALAFRKKYPAAFEIYQSHCRTYRKNPKYLDTSEAAISSGPITRSVLLPEGSALIIPPQRRDYERRRGKKHWIICLFTSRGYGRQVSGFDVILQNTELALIDLKEQLNLLQSRELGPENVGIQELCACRFNSGLFGVDWIYTRELLHNSGLEVTVVRPPGE</sequence>
<dbReference type="Pfam" id="PF01661">
    <property type="entry name" value="Macro"/>
    <property type="match status" value="1"/>
</dbReference>
<keyword evidence="5" id="KW-0904">Protein phosphatase</keyword>
<evidence type="ECO:0000256" key="3">
    <source>
        <dbReference type="ARBA" id="ARBA00012983"/>
    </source>
</evidence>
<dbReference type="VEuPathDB" id="FungiDB:ASPSYDRAFT_166771"/>
<protein>
    <recommendedName>
        <fullName evidence="4">ADP-ribose 1''-phosphate phosphatase</fullName>
        <ecNumber evidence="3">3.1.3.84</ecNumber>
    </recommendedName>
</protein>
<dbReference type="GO" id="GO:0004721">
    <property type="term" value="F:phosphoprotein phosphatase activity"/>
    <property type="evidence" value="ECO:0007669"/>
    <property type="project" value="UniProtKB-KW"/>
</dbReference>
<organism evidence="9 10">
    <name type="scientific">Aspergillus sydowii CBS 593.65</name>
    <dbReference type="NCBI Taxonomy" id="1036612"/>
    <lineage>
        <taxon>Eukaryota</taxon>
        <taxon>Fungi</taxon>
        <taxon>Dikarya</taxon>
        <taxon>Ascomycota</taxon>
        <taxon>Pezizomycotina</taxon>
        <taxon>Eurotiomycetes</taxon>
        <taxon>Eurotiomycetidae</taxon>
        <taxon>Eurotiales</taxon>
        <taxon>Aspergillaceae</taxon>
        <taxon>Aspergillus</taxon>
        <taxon>Aspergillus subgen. Nidulantes</taxon>
    </lineage>
</organism>
<dbReference type="Gene3D" id="3.40.220.10">
    <property type="entry name" value="Leucine Aminopeptidase, subunit E, domain 1"/>
    <property type="match status" value="1"/>
</dbReference>
<dbReference type="Pfam" id="PF04457">
    <property type="entry name" value="MJ1316"/>
    <property type="match status" value="1"/>
</dbReference>
<evidence type="ECO:0000313" key="10">
    <source>
        <dbReference type="Proteomes" id="UP000184356"/>
    </source>
</evidence>
<dbReference type="GO" id="GO:0140291">
    <property type="term" value="P:peptidyl-glutamate ADP-deribosylation"/>
    <property type="evidence" value="ECO:0007669"/>
    <property type="project" value="TreeGrafter"/>
</dbReference>
<reference evidence="10" key="1">
    <citation type="journal article" date="2017" name="Genome Biol.">
        <title>Comparative genomics reveals high biological diversity and specific adaptations in the industrially and medically important fungal genus Aspergillus.</title>
        <authorList>
            <person name="de Vries R.P."/>
            <person name="Riley R."/>
            <person name="Wiebenga A."/>
            <person name="Aguilar-Osorio G."/>
            <person name="Amillis S."/>
            <person name="Uchima C.A."/>
            <person name="Anderluh G."/>
            <person name="Asadollahi M."/>
            <person name="Askin M."/>
            <person name="Barry K."/>
            <person name="Battaglia E."/>
            <person name="Bayram O."/>
            <person name="Benocci T."/>
            <person name="Braus-Stromeyer S.A."/>
            <person name="Caldana C."/>
            <person name="Canovas D."/>
            <person name="Cerqueira G.C."/>
            <person name="Chen F."/>
            <person name="Chen W."/>
            <person name="Choi C."/>
            <person name="Clum A."/>
            <person name="Dos Santos R.A."/>
            <person name="Damasio A.R."/>
            <person name="Diallinas G."/>
            <person name="Emri T."/>
            <person name="Fekete E."/>
            <person name="Flipphi M."/>
            <person name="Freyberg S."/>
            <person name="Gallo A."/>
            <person name="Gournas C."/>
            <person name="Habgood R."/>
            <person name="Hainaut M."/>
            <person name="Harispe M.L."/>
            <person name="Henrissat B."/>
            <person name="Hilden K.S."/>
            <person name="Hope R."/>
            <person name="Hossain A."/>
            <person name="Karabika E."/>
            <person name="Karaffa L."/>
            <person name="Karanyi Z."/>
            <person name="Krasevec N."/>
            <person name="Kuo A."/>
            <person name="Kusch H."/>
            <person name="LaButti K."/>
            <person name="Lagendijk E.L."/>
            <person name="Lapidus A."/>
            <person name="Levasseur A."/>
            <person name="Lindquist E."/>
            <person name="Lipzen A."/>
            <person name="Logrieco A.F."/>
            <person name="MacCabe A."/>
            <person name="Maekelae M.R."/>
            <person name="Malavazi I."/>
            <person name="Melin P."/>
            <person name="Meyer V."/>
            <person name="Mielnichuk N."/>
            <person name="Miskei M."/>
            <person name="Molnar A.P."/>
            <person name="Mule G."/>
            <person name="Ngan C.Y."/>
            <person name="Orejas M."/>
            <person name="Orosz E."/>
            <person name="Ouedraogo J.P."/>
            <person name="Overkamp K.M."/>
            <person name="Park H.-S."/>
            <person name="Perrone G."/>
            <person name="Piumi F."/>
            <person name="Punt P.J."/>
            <person name="Ram A.F."/>
            <person name="Ramon A."/>
            <person name="Rauscher S."/>
            <person name="Record E."/>
            <person name="Riano-Pachon D.M."/>
            <person name="Robert V."/>
            <person name="Roehrig J."/>
            <person name="Ruller R."/>
            <person name="Salamov A."/>
            <person name="Salih N.S."/>
            <person name="Samson R.A."/>
            <person name="Sandor E."/>
            <person name="Sanguinetti M."/>
            <person name="Schuetze T."/>
            <person name="Sepcic K."/>
            <person name="Shelest E."/>
            <person name="Sherlock G."/>
            <person name="Sophianopoulou V."/>
            <person name="Squina F.M."/>
            <person name="Sun H."/>
            <person name="Susca A."/>
            <person name="Todd R.B."/>
            <person name="Tsang A."/>
            <person name="Unkles S.E."/>
            <person name="van de Wiele N."/>
            <person name="van Rossen-Uffink D."/>
            <person name="Oliveira J.V."/>
            <person name="Vesth T.C."/>
            <person name="Visser J."/>
            <person name="Yu J.-H."/>
            <person name="Zhou M."/>
            <person name="Andersen M.R."/>
            <person name="Archer D.B."/>
            <person name="Baker S.E."/>
            <person name="Benoit I."/>
            <person name="Brakhage A.A."/>
            <person name="Braus G.H."/>
            <person name="Fischer R."/>
            <person name="Frisvad J.C."/>
            <person name="Goldman G.H."/>
            <person name="Houbraken J."/>
            <person name="Oakley B."/>
            <person name="Pocsi I."/>
            <person name="Scazzocchio C."/>
            <person name="Seiboth B."/>
            <person name="vanKuyk P.A."/>
            <person name="Wortman J."/>
            <person name="Dyer P.S."/>
            <person name="Grigoriev I.V."/>
        </authorList>
    </citation>
    <scope>NUCLEOTIDE SEQUENCE [LARGE SCALE GENOMIC DNA]</scope>
    <source>
        <strain evidence="10">CBS 593.65</strain>
    </source>
</reference>
<dbReference type="InterPro" id="IPR040459">
    <property type="entry name" value="MJ1316"/>
</dbReference>
<dbReference type="EC" id="3.1.3.84" evidence="3"/>